<dbReference type="OrthoDB" id="5191158at2"/>
<dbReference type="RefSeq" id="WP_147136107.1">
    <property type="nucleotide sequence ID" value="NZ_BAABIJ010000001.1"/>
</dbReference>
<evidence type="ECO:0000313" key="1">
    <source>
        <dbReference type="EMBL" id="TWJ16167.1"/>
    </source>
</evidence>
<dbReference type="Proteomes" id="UP000321617">
    <property type="component" value="Unassembled WGS sequence"/>
</dbReference>
<comment type="caution">
    <text evidence="1">The sequence shown here is derived from an EMBL/GenBank/DDBJ whole genome shotgun (WGS) entry which is preliminary data.</text>
</comment>
<sequence length="321" mass="34732">MVSYAELANMDMTRLAGAAEVSGVLAGRLATHTTDLRTVADIPPDVWSGPDEAAASDSLVTRSESLYAVSDVFARCRTILEELVTALGTARERLGDAHERIAGTGITIGPDGTVTTPVVQDADVATFNEELAQQARAVIDEALRWAREADDRAANALALFGFGFGFGDESSLFGDDGKPPLWLEILTERLSPGFFDLLPPEMQSKIIGTLTKETAEAQGADCREIDGLMVCVNAPSWMYERGGTTIGDTFVSAADSFEELEARPAPFTLSELINHEKFHRDEQWRRYGIGFIPMYLAEEAVAPGGENRYERAAEAAGRTGY</sequence>
<gene>
    <name evidence="1" type="ORF">LX16_1891</name>
</gene>
<dbReference type="EMBL" id="VLLL01000005">
    <property type="protein sequence ID" value="TWJ16167.1"/>
    <property type="molecule type" value="Genomic_DNA"/>
</dbReference>
<dbReference type="AlphaFoldDB" id="A0A562VEC2"/>
<evidence type="ECO:0000313" key="2">
    <source>
        <dbReference type="Proteomes" id="UP000321617"/>
    </source>
</evidence>
<name>A0A562VEC2_9ACTN</name>
<protein>
    <submittedName>
        <fullName evidence="1">Uncharacterized protein</fullName>
    </submittedName>
</protein>
<keyword evidence="2" id="KW-1185">Reference proteome</keyword>
<proteinExistence type="predicted"/>
<organism evidence="1 2">
    <name type="scientific">Stackebrandtia albiflava</name>
    <dbReference type="NCBI Taxonomy" id="406432"/>
    <lineage>
        <taxon>Bacteria</taxon>
        <taxon>Bacillati</taxon>
        <taxon>Actinomycetota</taxon>
        <taxon>Actinomycetes</taxon>
        <taxon>Glycomycetales</taxon>
        <taxon>Glycomycetaceae</taxon>
        <taxon>Stackebrandtia</taxon>
    </lineage>
</organism>
<reference evidence="1 2" key="1">
    <citation type="journal article" date="2013" name="Stand. Genomic Sci.">
        <title>Genomic Encyclopedia of Type Strains, Phase I: The one thousand microbial genomes (KMG-I) project.</title>
        <authorList>
            <person name="Kyrpides N.C."/>
            <person name="Woyke T."/>
            <person name="Eisen J.A."/>
            <person name="Garrity G."/>
            <person name="Lilburn T.G."/>
            <person name="Beck B.J."/>
            <person name="Whitman W.B."/>
            <person name="Hugenholtz P."/>
            <person name="Klenk H.P."/>
        </authorList>
    </citation>
    <scope>NUCLEOTIDE SEQUENCE [LARGE SCALE GENOMIC DNA]</scope>
    <source>
        <strain evidence="1 2">DSM 45044</strain>
    </source>
</reference>
<accession>A0A562VEC2</accession>